<dbReference type="GO" id="GO:0032259">
    <property type="term" value="P:methylation"/>
    <property type="evidence" value="ECO:0007669"/>
    <property type="project" value="UniProtKB-KW"/>
</dbReference>
<sequence>MKSKITGGDTRLLFETTVLNKYVVRYYQCVETGFIQTEEPYWLGEAYASAITDLDVGLVWRNLSLANNLTKFLYRNFNSKGVFLDYAGGYGLFTRLMRDRGFNFYTTDKYCDNLFAKHFDLADVKGTEQFTALTAFEVLEHLVDPIGFMREIVDFSNNIIFTTELIPEKPIDSCDDWWYFSPQTGQHVAFYTQESLRVLGNMFGLYYYTDSESLKNYGLNLHLFSKTKFEQNPFFEKKEPFIIRKARKLVSRFDKRLVTLESLTMQDHDMIKDMLNKPNIT</sequence>
<dbReference type="InterPro" id="IPR029063">
    <property type="entry name" value="SAM-dependent_MTases_sf"/>
</dbReference>
<dbReference type="GO" id="GO:0008168">
    <property type="term" value="F:methyltransferase activity"/>
    <property type="evidence" value="ECO:0007669"/>
    <property type="project" value="UniProtKB-KW"/>
</dbReference>
<protein>
    <submittedName>
        <fullName evidence="1">Methyltransferase domain-containing protein</fullName>
    </submittedName>
</protein>
<dbReference type="RefSeq" id="WP_160843168.1">
    <property type="nucleotide sequence ID" value="NZ_WVHT01000001.1"/>
</dbReference>
<dbReference type="AlphaFoldDB" id="A0A7K1Y6E7"/>
<dbReference type="SUPFAM" id="SSF53335">
    <property type="entry name" value="S-adenosyl-L-methionine-dependent methyltransferases"/>
    <property type="match status" value="1"/>
</dbReference>
<keyword evidence="1" id="KW-0489">Methyltransferase</keyword>
<reference evidence="1 2" key="1">
    <citation type="submission" date="2019-11" db="EMBL/GenBank/DDBJ databases">
        <title>Pedobacter sp. HMF7647 Genome sequencing and assembly.</title>
        <authorList>
            <person name="Kang H."/>
            <person name="Kim H."/>
            <person name="Joh K."/>
        </authorList>
    </citation>
    <scope>NUCLEOTIDE SEQUENCE [LARGE SCALE GENOMIC DNA]</scope>
    <source>
        <strain evidence="1 2">HMF7647</strain>
    </source>
</reference>
<comment type="caution">
    <text evidence="1">The sequence shown here is derived from an EMBL/GenBank/DDBJ whole genome shotgun (WGS) entry which is preliminary data.</text>
</comment>
<proteinExistence type="predicted"/>
<evidence type="ECO:0000313" key="2">
    <source>
        <dbReference type="Proteomes" id="UP000466586"/>
    </source>
</evidence>
<evidence type="ECO:0000313" key="1">
    <source>
        <dbReference type="EMBL" id="MXV50010.1"/>
    </source>
</evidence>
<dbReference type="Proteomes" id="UP000466586">
    <property type="component" value="Unassembled WGS sequence"/>
</dbReference>
<organism evidence="1 2">
    <name type="scientific">Hufsiella arboris</name>
    <dbReference type="NCBI Taxonomy" id="2695275"/>
    <lineage>
        <taxon>Bacteria</taxon>
        <taxon>Pseudomonadati</taxon>
        <taxon>Bacteroidota</taxon>
        <taxon>Sphingobacteriia</taxon>
        <taxon>Sphingobacteriales</taxon>
        <taxon>Sphingobacteriaceae</taxon>
        <taxon>Hufsiella</taxon>
    </lineage>
</organism>
<keyword evidence="2" id="KW-1185">Reference proteome</keyword>
<dbReference type="Gene3D" id="3.40.50.150">
    <property type="entry name" value="Vaccinia Virus protein VP39"/>
    <property type="match status" value="1"/>
</dbReference>
<accession>A0A7K1Y6E7</accession>
<name>A0A7K1Y6E7_9SPHI</name>
<keyword evidence="1" id="KW-0808">Transferase</keyword>
<dbReference type="Pfam" id="PF13489">
    <property type="entry name" value="Methyltransf_23"/>
    <property type="match status" value="1"/>
</dbReference>
<dbReference type="EMBL" id="WVHT01000001">
    <property type="protein sequence ID" value="MXV50010.1"/>
    <property type="molecule type" value="Genomic_DNA"/>
</dbReference>
<gene>
    <name evidence="1" type="ORF">GS399_03430</name>
</gene>